<evidence type="ECO:0000313" key="11">
    <source>
        <dbReference type="EMBL" id="ADG94357.1"/>
    </source>
</evidence>
<keyword evidence="8" id="KW-1278">Translocase</keyword>
<dbReference type="HOGENOM" id="CLU_000604_86_2_7"/>
<dbReference type="SMART" id="SM00382">
    <property type="entry name" value="AAA"/>
    <property type="match status" value="2"/>
</dbReference>
<dbReference type="InterPro" id="IPR003593">
    <property type="entry name" value="AAA+_ATPase"/>
</dbReference>
<keyword evidence="7" id="KW-0067">ATP-binding</keyword>
<dbReference type="Pfam" id="PF00005">
    <property type="entry name" value="ABC_tran"/>
    <property type="match status" value="2"/>
</dbReference>
<organism evidence="11 12">
    <name type="scientific">Arcobacter nitrofigilis (strain ATCC 33309 / DSM 7299 / CCUG 15893 / LMG 7604 / NCTC 12251 / CI)</name>
    <name type="common">Campylobacter nitrofigilis</name>
    <dbReference type="NCBI Taxonomy" id="572480"/>
    <lineage>
        <taxon>Bacteria</taxon>
        <taxon>Pseudomonadati</taxon>
        <taxon>Campylobacterota</taxon>
        <taxon>Epsilonproteobacteria</taxon>
        <taxon>Campylobacterales</taxon>
        <taxon>Arcobacteraceae</taxon>
        <taxon>Arcobacter</taxon>
    </lineage>
</organism>
<evidence type="ECO:0000256" key="3">
    <source>
        <dbReference type="ARBA" id="ARBA00022448"/>
    </source>
</evidence>
<protein>
    <submittedName>
        <fullName evidence="11">ABC transporter related protein</fullName>
    </submittedName>
</protein>
<sequence>MYSFLKIDNLSIDFKTRNGTVHGLKNASMNIQKGEVLGVIGESGSGKSITAFTVMGLLDSAGSVTNGKIEFEGFTLTTAKEKDLKEIRGREISMIFQNPRAALNPIRCVGKQIEDVLICHHQASPQNAKEKAIKMLEKVKIVNPQDRYWSYPFELSGGMCQRVMIAIAIACNPRLLIADEPTTGLDVTTQKVIMDLIKELAKEHHMAVMLITHDLGMAAMYCDNICVMQKGEIVEKNSVYELFTKPKHPYTIKLIAASPGPKSKLSDLTAIPEEMEGEKVVSKKQIHNEITKKGEVILEVLNLVKKFPLRDKSSFFAKKKEENTFTAVNGISFNLKKGESLGLVGESGCGKSTTSNMITKLLDPTSGDIILENENITAYTSKQFAAMKQRNKIQMVFQDPTDSLNPRFNAFDCIAEPLRRLLKMRDRKKIKEKVEELSLMVGLPIHLLSRFPHQLSGGQKARVGIARAISVNPKILILDEPTSALDVSVQAVVLQLLDRLKKELGMSYIFVSHDLNVVKLLCERVIVMNRGEIVEQGTVHDILENPQKDYTKKLIASIPHFEPNKLKMA</sequence>
<evidence type="ECO:0000256" key="6">
    <source>
        <dbReference type="ARBA" id="ARBA00022741"/>
    </source>
</evidence>
<dbReference type="InterPro" id="IPR027417">
    <property type="entry name" value="P-loop_NTPase"/>
</dbReference>
<reference evidence="11 12" key="1">
    <citation type="journal article" date="2010" name="Stand. Genomic Sci.">
        <title>Complete genome sequence of Arcobacter nitrofigilis type strain (CI).</title>
        <authorList>
            <person name="Pati A."/>
            <person name="Gronow S."/>
            <person name="Lapidus A."/>
            <person name="Copeland A."/>
            <person name="Glavina Del Rio T."/>
            <person name="Nolan M."/>
            <person name="Lucas S."/>
            <person name="Tice H."/>
            <person name="Cheng J.F."/>
            <person name="Han C."/>
            <person name="Chertkov O."/>
            <person name="Bruce D."/>
            <person name="Tapia R."/>
            <person name="Goodwin L."/>
            <person name="Pitluck S."/>
            <person name="Liolios K."/>
            <person name="Ivanova N."/>
            <person name="Mavromatis K."/>
            <person name="Chen A."/>
            <person name="Palaniappan K."/>
            <person name="Land M."/>
            <person name="Hauser L."/>
            <person name="Chang Y.J."/>
            <person name="Jeffries C.D."/>
            <person name="Detter J.C."/>
            <person name="Rohde M."/>
            <person name="Goker M."/>
            <person name="Bristow J."/>
            <person name="Eisen J.A."/>
            <person name="Markowitz V."/>
            <person name="Hugenholtz P."/>
            <person name="Klenk H.P."/>
            <person name="Kyrpides N.C."/>
        </authorList>
    </citation>
    <scope>NUCLEOTIDE SEQUENCE [LARGE SCALE GENOMIC DNA]</scope>
    <source>
        <strain evidence="12">ATCC 33309 / DSM 7299 / CCUG 15893 / LMG 7604 / NCTC 12251 / CI</strain>
    </source>
</reference>
<dbReference type="FunFam" id="3.40.50.300:FF:000016">
    <property type="entry name" value="Oligopeptide ABC transporter ATP-binding component"/>
    <property type="match status" value="1"/>
</dbReference>
<gene>
    <name evidence="11" type="ordered locus">Arnit_2709</name>
</gene>
<keyword evidence="12" id="KW-1185">Reference proteome</keyword>
<keyword evidence="5" id="KW-0997">Cell inner membrane</keyword>
<dbReference type="Pfam" id="PF08352">
    <property type="entry name" value="oligo_HPY"/>
    <property type="match status" value="2"/>
</dbReference>
<dbReference type="PROSITE" id="PS50893">
    <property type="entry name" value="ABC_TRANSPORTER_2"/>
    <property type="match status" value="2"/>
</dbReference>
<evidence type="ECO:0000256" key="1">
    <source>
        <dbReference type="ARBA" id="ARBA00004417"/>
    </source>
</evidence>
<dbReference type="eggNOG" id="COG4172">
    <property type="taxonomic scope" value="Bacteria"/>
</dbReference>
<dbReference type="EMBL" id="CP001999">
    <property type="protein sequence ID" value="ADG94357.1"/>
    <property type="molecule type" value="Genomic_DNA"/>
</dbReference>
<dbReference type="AlphaFoldDB" id="D5V6T7"/>
<evidence type="ECO:0000256" key="9">
    <source>
        <dbReference type="ARBA" id="ARBA00023136"/>
    </source>
</evidence>
<dbReference type="NCBIfam" id="NF007739">
    <property type="entry name" value="PRK10419.1"/>
    <property type="match status" value="2"/>
</dbReference>
<evidence type="ECO:0000259" key="10">
    <source>
        <dbReference type="PROSITE" id="PS50893"/>
    </source>
</evidence>
<comment type="subcellular location">
    <subcellularLocation>
        <location evidence="1">Cell inner membrane</location>
        <topology evidence="1">Peripheral membrane protein</topology>
    </subcellularLocation>
</comment>
<evidence type="ECO:0000256" key="8">
    <source>
        <dbReference type="ARBA" id="ARBA00022967"/>
    </source>
</evidence>
<dbReference type="GO" id="GO:0015833">
    <property type="term" value="P:peptide transport"/>
    <property type="evidence" value="ECO:0007669"/>
    <property type="project" value="InterPro"/>
</dbReference>
<evidence type="ECO:0000256" key="7">
    <source>
        <dbReference type="ARBA" id="ARBA00022840"/>
    </source>
</evidence>
<proteinExistence type="inferred from homology"/>
<dbReference type="InterPro" id="IPR017871">
    <property type="entry name" value="ABC_transporter-like_CS"/>
</dbReference>
<dbReference type="PROSITE" id="PS00211">
    <property type="entry name" value="ABC_TRANSPORTER_1"/>
    <property type="match status" value="2"/>
</dbReference>
<dbReference type="PANTHER" id="PTHR43297:SF14">
    <property type="entry name" value="ATPASE AAA-TYPE CORE DOMAIN-CONTAINING PROTEIN"/>
    <property type="match status" value="1"/>
</dbReference>
<dbReference type="STRING" id="572480.Arnit_2709"/>
<feature type="domain" description="ABC transporter" evidence="10">
    <location>
        <begin position="309"/>
        <end position="555"/>
    </location>
</feature>
<keyword evidence="9" id="KW-0472">Membrane</keyword>
<dbReference type="PANTHER" id="PTHR43297">
    <property type="entry name" value="OLIGOPEPTIDE TRANSPORT ATP-BINDING PROTEIN APPD"/>
    <property type="match status" value="1"/>
</dbReference>
<dbReference type="GO" id="GO:0005886">
    <property type="term" value="C:plasma membrane"/>
    <property type="evidence" value="ECO:0007669"/>
    <property type="project" value="UniProtKB-SubCell"/>
</dbReference>
<evidence type="ECO:0000256" key="4">
    <source>
        <dbReference type="ARBA" id="ARBA00022475"/>
    </source>
</evidence>
<name>D5V6T7_ARCNC</name>
<dbReference type="GO" id="GO:0005524">
    <property type="term" value="F:ATP binding"/>
    <property type="evidence" value="ECO:0007669"/>
    <property type="project" value="UniProtKB-KW"/>
</dbReference>
<dbReference type="InterPro" id="IPR050388">
    <property type="entry name" value="ABC_Ni/Peptide_Import"/>
</dbReference>
<keyword evidence="3" id="KW-0813">Transport</keyword>
<dbReference type="KEGG" id="ant:Arnit_2709"/>
<dbReference type="SUPFAM" id="SSF52540">
    <property type="entry name" value="P-loop containing nucleoside triphosphate hydrolases"/>
    <property type="match status" value="2"/>
</dbReference>
<evidence type="ECO:0000313" key="12">
    <source>
        <dbReference type="Proteomes" id="UP000000939"/>
    </source>
</evidence>
<dbReference type="Proteomes" id="UP000000939">
    <property type="component" value="Chromosome"/>
</dbReference>
<keyword evidence="4" id="KW-1003">Cell membrane</keyword>
<accession>D5V6T7</accession>
<evidence type="ECO:0000256" key="2">
    <source>
        <dbReference type="ARBA" id="ARBA00005417"/>
    </source>
</evidence>
<dbReference type="CDD" id="cd03257">
    <property type="entry name" value="ABC_NikE_OppD_transporters"/>
    <property type="match status" value="2"/>
</dbReference>
<dbReference type="InterPro" id="IPR003439">
    <property type="entry name" value="ABC_transporter-like_ATP-bd"/>
</dbReference>
<evidence type="ECO:0000256" key="5">
    <source>
        <dbReference type="ARBA" id="ARBA00022519"/>
    </source>
</evidence>
<feature type="domain" description="ABC transporter" evidence="10">
    <location>
        <begin position="5"/>
        <end position="255"/>
    </location>
</feature>
<dbReference type="InterPro" id="IPR013563">
    <property type="entry name" value="Oligopep_ABC_C"/>
</dbReference>
<keyword evidence="6" id="KW-0547">Nucleotide-binding</keyword>
<dbReference type="OrthoDB" id="9814623at2"/>
<dbReference type="RefSeq" id="WP_013136502.1">
    <property type="nucleotide sequence ID" value="NC_014166.1"/>
</dbReference>
<dbReference type="GO" id="GO:0016887">
    <property type="term" value="F:ATP hydrolysis activity"/>
    <property type="evidence" value="ECO:0007669"/>
    <property type="project" value="InterPro"/>
</dbReference>
<dbReference type="Gene3D" id="3.40.50.300">
    <property type="entry name" value="P-loop containing nucleotide triphosphate hydrolases"/>
    <property type="match status" value="2"/>
</dbReference>
<dbReference type="NCBIfam" id="NF008453">
    <property type="entry name" value="PRK11308.1"/>
    <property type="match status" value="2"/>
</dbReference>
<comment type="similarity">
    <text evidence="2">Belongs to the ABC transporter superfamily.</text>
</comment>